<comment type="caution">
    <text evidence="3">The sequence shown here is derived from an EMBL/GenBank/DDBJ whole genome shotgun (WGS) entry which is preliminary data.</text>
</comment>
<keyword evidence="2" id="KW-1133">Transmembrane helix</keyword>
<gene>
    <name evidence="3" type="ORF">TWF730_002777</name>
</gene>
<keyword evidence="2" id="KW-0472">Membrane</keyword>
<evidence type="ECO:0000313" key="3">
    <source>
        <dbReference type="EMBL" id="KAK6337375.1"/>
    </source>
</evidence>
<name>A0AAV9UBL0_9PEZI</name>
<protein>
    <submittedName>
        <fullName evidence="3">Uncharacterized protein</fullName>
    </submittedName>
</protein>
<feature type="compositionally biased region" description="Polar residues" evidence="1">
    <location>
        <begin position="1"/>
        <end position="10"/>
    </location>
</feature>
<dbReference type="EMBL" id="JAVHNS010000013">
    <property type="protein sequence ID" value="KAK6337375.1"/>
    <property type="molecule type" value="Genomic_DNA"/>
</dbReference>
<keyword evidence="2" id="KW-0812">Transmembrane</keyword>
<proteinExistence type="predicted"/>
<accession>A0AAV9UBL0</accession>
<evidence type="ECO:0000256" key="2">
    <source>
        <dbReference type="SAM" id="Phobius"/>
    </source>
</evidence>
<keyword evidence="4" id="KW-1185">Reference proteome</keyword>
<dbReference type="Proteomes" id="UP001373714">
    <property type="component" value="Unassembled WGS sequence"/>
</dbReference>
<dbReference type="AlphaFoldDB" id="A0AAV9UBL0"/>
<evidence type="ECO:0000256" key="1">
    <source>
        <dbReference type="SAM" id="MobiDB-lite"/>
    </source>
</evidence>
<sequence>MQDRGQNQPGEPNKPRILNDCTVDESEIRKNHSSAGIRESYLHAVLKSSSTMIGWIRPPASKKQHGRGAREHDELLFPSYAFPLCTAPIFLIYFFASAFLDVIA</sequence>
<feature type="region of interest" description="Disordered" evidence="1">
    <location>
        <begin position="1"/>
        <end position="20"/>
    </location>
</feature>
<evidence type="ECO:0000313" key="4">
    <source>
        <dbReference type="Proteomes" id="UP001373714"/>
    </source>
</evidence>
<organism evidence="3 4">
    <name type="scientific">Orbilia blumenaviensis</name>
    <dbReference type="NCBI Taxonomy" id="1796055"/>
    <lineage>
        <taxon>Eukaryota</taxon>
        <taxon>Fungi</taxon>
        <taxon>Dikarya</taxon>
        <taxon>Ascomycota</taxon>
        <taxon>Pezizomycotina</taxon>
        <taxon>Orbiliomycetes</taxon>
        <taxon>Orbiliales</taxon>
        <taxon>Orbiliaceae</taxon>
        <taxon>Orbilia</taxon>
    </lineage>
</organism>
<reference evidence="3 4" key="1">
    <citation type="submission" date="2019-10" db="EMBL/GenBank/DDBJ databases">
        <authorList>
            <person name="Palmer J.M."/>
        </authorList>
    </citation>
    <scope>NUCLEOTIDE SEQUENCE [LARGE SCALE GENOMIC DNA]</scope>
    <source>
        <strain evidence="3 4">TWF730</strain>
    </source>
</reference>
<feature type="transmembrane region" description="Helical" evidence="2">
    <location>
        <begin position="80"/>
        <end position="103"/>
    </location>
</feature>